<comment type="caution">
    <text evidence="7">The sequence shown here is derived from an EMBL/GenBank/DDBJ whole genome shotgun (WGS) entry which is preliminary data.</text>
</comment>
<evidence type="ECO:0000256" key="5">
    <source>
        <dbReference type="ARBA" id="ARBA00022683"/>
    </source>
</evidence>
<protein>
    <recommendedName>
        <fullName evidence="3">Phosphocarrier protein HPr</fullName>
    </recommendedName>
</protein>
<dbReference type="RefSeq" id="WP_151867300.1">
    <property type="nucleotide sequence ID" value="NZ_WBZB01000074.1"/>
</dbReference>
<dbReference type="Pfam" id="PF00381">
    <property type="entry name" value="PTS-HPr"/>
    <property type="match status" value="1"/>
</dbReference>
<reference evidence="7 8" key="1">
    <citation type="submission" date="2019-10" db="EMBL/GenBank/DDBJ databases">
        <title>Alkaliphilus serpentinus sp. nov. and Alkaliphilus pronyensis sp. nov., two novel anaerobic alkaliphilic species isolated from the serpentinized-hosted hydrothermal field of the Prony Bay (New Caledonia).</title>
        <authorList>
            <person name="Postec A."/>
        </authorList>
    </citation>
    <scope>NUCLEOTIDE SEQUENCE [LARGE SCALE GENOMIC DNA]</scope>
    <source>
        <strain evidence="7 8">LacT</strain>
    </source>
</reference>
<sequence length="89" mass="9914">MLEKKVIVKNEIGLHARPASLLVKAATSYKSDVYIIKDGNEYNGKSIMNILSLGAQKGDELLLKIDGPDEEQAIEALVRLIEVELKEKY</sequence>
<dbReference type="InterPro" id="IPR000032">
    <property type="entry name" value="HPr-like"/>
</dbReference>
<evidence type="ECO:0000313" key="8">
    <source>
        <dbReference type="Proteomes" id="UP000465601"/>
    </source>
</evidence>
<dbReference type="NCBIfam" id="TIGR01003">
    <property type="entry name" value="PTS_HPr_family"/>
    <property type="match status" value="1"/>
</dbReference>
<gene>
    <name evidence="7" type="ORF">F8153_15730</name>
</gene>
<proteinExistence type="predicted"/>
<dbReference type="Proteomes" id="UP000465601">
    <property type="component" value="Unassembled WGS sequence"/>
</dbReference>
<dbReference type="PRINTS" id="PR00107">
    <property type="entry name" value="PHOSPHOCPHPR"/>
</dbReference>
<dbReference type="GO" id="GO:0009401">
    <property type="term" value="P:phosphoenolpyruvate-dependent sugar phosphotransferase system"/>
    <property type="evidence" value="ECO:0007669"/>
    <property type="project" value="UniProtKB-KW"/>
</dbReference>
<dbReference type="CDD" id="cd00367">
    <property type="entry name" value="PTS-HPr_like"/>
    <property type="match status" value="1"/>
</dbReference>
<dbReference type="InterPro" id="IPR050399">
    <property type="entry name" value="HPr"/>
</dbReference>
<dbReference type="PROSITE" id="PS00369">
    <property type="entry name" value="PTS_HPR_HIS"/>
    <property type="match status" value="1"/>
</dbReference>
<evidence type="ECO:0000256" key="2">
    <source>
        <dbReference type="ARBA" id="ARBA00004496"/>
    </source>
</evidence>
<keyword evidence="8" id="KW-1185">Reference proteome</keyword>
<name>A0A833HLR1_9FIRM</name>
<evidence type="ECO:0000259" key="6">
    <source>
        <dbReference type="PROSITE" id="PS51350"/>
    </source>
</evidence>
<evidence type="ECO:0000313" key="7">
    <source>
        <dbReference type="EMBL" id="KAB3524831.1"/>
    </source>
</evidence>
<dbReference type="Gene3D" id="3.30.1340.10">
    <property type="entry name" value="HPr-like"/>
    <property type="match status" value="1"/>
</dbReference>
<dbReference type="PROSITE" id="PS51350">
    <property type="entry name" value="PTS_HPR_DOM"/>
    <property type="match status" value="1"/>
</dbReference>
<dbReference type="GO" id="GO:0005737">
    <property type="term" value="C:cytoplasm"/>
    <property type="evidence" value="ECO:0007669"/>
    <property type="project" value="UniProtKB-SubCell"/>
</dbReference>
<dbReference type="SUPFAM" id="SSF55594">
    <property type="entry name" value="HPr-like"/>
    <property type="match status" value="1"/>
</dbReference>
<dbReference type="EMBL" id="WBZB01000074">
    <property type="protein sequence ID" value="KAB3524831.1"/>
    <property type="molecule type" value="Genomic_DNA"/>
</dbReference>
<dbReference type="AlphaFoldDB" id="A0A833HLR1"/>
<evidence type="ECO:0000256" key="3">
    <source>
        <dbReference type="ARBA" id="ARBA00020422"/>
    </source>
</evidence>
<dbReference type="InterPro" id="IPR001020">
    <property type="entry name" value="PTS_HPr_His_P_site"/>
</dbReference>
<evidence type="ECO:0000256" key="4">
    <source>
        <dbReference type="ARBA" id="ARBA00022490"/>
    </source>
</evidence>
<keyword evidence="4" id="KW-0963">Cytoplasm</keyword>
<dbReference type="PANTHER" id="PTHR33705:SF2">
    <property type="entry name" value="PHOSPHOCARRIER PROTEIN NPR"/>
    <property type="match status" value="1"/>
</dbReference>
<organism evidence="7 8">
    <name type="scientific">Alkaliphilus serpentinus</name>
    <dbReference type="NCBI Taxonomy" id="1482731"/>
    <lineage>
        <taxon>Bacteria</taxon>
        <taxon>Bacillati</taxon>
        <taxon>Bacillota</taxon>
        <taxon>Clostridia</taxon>
        <taxon>Peptostreptococcales</taxon>
        <taxon>Natronincolaceae</taxon>
        <taxon>Alkaliphilus</taxon>
    </lineage>
</organism>
<evidence type="ECO:0000256" key="1">
    <source>
        <dbReference type="ARBA" id="ARBA00003681"/>
    </source>
</evidence>
<accession>A0A833HLR1</accession>
<dbReference type="InterPro" id="IPR035895">
    <property type="entry name" value="HPr-like_sf"/>
</dbReference>
<dbReference type="OrthoDB" id="9809047at2"/>
<comment type="function">
    <text evidence="1">General (non sugar-specific) component of the phosphoenolpyruvate-dependent sugar phosphotransferase system (sugar PTS). This major carbohydrate active-transport system catalyzes the phosphorylation of incoming sugar substrates concomitantly with their translocation across the cell membrane. The phosphoryl group from phosphoenolpyruvate (PEP) is transferred to the phosphoryl carrier protein HPr by enzyme I. Phospho-HPr then transfers it to the PTS EIIA domain.</text>
</comment>
<keyword evidence="5" id="KW-0598">Phosphotransferase system</keyword>
<comment type="subcellular location">
    <subcellularLocation>
        <location evidence="2">Cytoplasm</location>
    </subcellularLocation>
</comment>
<dbReference type="PANTHER" id="PTHR33705">
    <property type="entry name" value="PHOSPHOCARRIER PROTEIN HPR"/>
    <property type="match status" value="1"/>
</dbReference>
<feature type="domain" description="HPr" evidence="6">
    <location>
        <begin position="1"/>
        <end position="88"/>
    </location>
</feature>